<feature type="region of interest" description="Disordered" evidence="5">
    <location>
        <begin position="1"/>
        <end position="21"/>
    </location>
</feature>
<feature type="compositionally biased region" description="Polar residues" evidence="5">
    <location>
        <begin position="84"/>
        <end position="93"/>
    </location>
</feature>
<keyword evidence="1" id="KW-0479">Metal-binding</keyword>
<feature type="region of interest" description="Disordered" evidence="5">
    <location>
        <begin position="75"/>
        <end position="104"/>
    </location>
</feature>
<name>A0A8H7R580_9FUNG</name>
<keyword evidence="8" id="KW-1185">Reference proteome</keyword>
<evidence type="ECO:0000256" key="2">
    <source>
        <dbReference type="ARBA" id="ARBA00022771"/>
    </source>
</evidence>
<evidence type="ECO:0000256" key="3">
    <source>
        <dbReference type="ARBA" id="ARBA00022833"/>
    </source>
</evidence>
<protein>
    <recommendedName>
        <fullName evidence="6">FYVE-type domain-containing protein</fullName>
    </recommendedName>
</protein>
<dbReference type="EMBL" id="JAEPRD010000047">
    <property type="protein sequence ID" value="KAG2204072.1"/>
    <property type="molecule type" value="Genomic_DNA"/>
</dbReference>
<feature type="compositionally biased region" description="Basic and acidic residues" evidence="5">
    <location>
        <begin position="405"/>
        <end position="417"/>
    </location>
</feature>
<dbReference type="PROSITE" id="PS50178">
    <property type="entry name" value="ZF_FYVE"/>
    <property type="match status" value="1"/>
</dbReference>
<accession>A0A8H7R580</accession>
<dbReference type="CDD" id="cd15760">
    <property type="entry name" value="FYVE_scVPS27p_like"/>
    <property type="match status" value="1"/>
</dbReference>
<dbReference type="Proteomes" id="UP000603453">
    <property type="component" value="Unassembled WGS sequence"/>
</dbReference>
<dbReference type="OrthoDB" id="660555at2759"/>
<dbReference type="PANTHER" id="PTHR39490">
    <property type="entry name" value="ARRESTIN DOMAIN-CONTAINING PROTEIN D"/>
    <property type="match status" value="1"/>
</dbReference>
<dbReference type="Pfam" id="PF01363">
    <property type="entry name" value="FYVE"/>
    <property type="match status" value="1"/>
</dbReference>
<comment type="caution">
    <text evidence="7">The sequence shown here is derived from an EMBL/GenBank/DDBJ whole genome shotgun (WGS) entry which is preliminary data.</text>
</comment>
<dbReference type="Gene3D" id="3.30.40.10">
    <property type="entry name" value="Zinc/RING finger domain, C3HC4 (zinc finger)"/>
    <property type="match status" value="1"/>
</dbReference>
<dbReference type="PANTHER" id="PTHR39490:SF8">
    <property type="entry name" value="ZINC FINGER FYVE DOMAIN-CONTAINING PROTEIN 21"/>
    <property type="match status" value="1"/>
</dbReference>
<evidence type="ECO:0000259" key="6">
    <source>
        <dbReference type="PROSITE" id="PS50178"/>
    </source>
</evidence>
<dbReference type="InterPro" id="IPR052113">
    <property type="entry name" value="FYVE-type_Zinc_Finger"/>
</dbReference>
<evidence type="ECO:0000313" key="8">
    <source>
        <dbReference type="Proteomes" id="UP000603453"/>
    </source>
</evidence>
<feature type="compositionally biased region" description="Acidic residues" evidence="5">
    <location>
        <begin position="418"/>
        <end position="431"/>
    </location>
</feature>
<gene>
    <name evidence="7" type="ORF">INT47_007066</name>
</gene>
<feature type="compositionally biased region" description="Basic residues" evidence="5">
    <location>
        <begin position="249"/>
        <end position="265"/>
    </location>
</feature>
<feature type="region of interest" description="Disordered" evidence="5">
    <location>
        <begin position="243"/>
        <end position="266"/>
    </location>
</feature>
<feature type="region of interest" description="Disordered" evidence="5">
    <location>
        <begin position="399"/>
        <end position="436"/>
    </location>
</feature>
<evidence type="ECO:0000313" key="7">
    <source>
        <dbReference type="EMBL" id="KAG2204072.1"/>
    </source>
</evidence>
<feature type="domain" description="FYVE-type" evidence="6">
    <location>
        <begin position="753"/>
        <end position="809"/>
    </location>
</feature>
<dbReference type="InterPro" id="IPR000306">
    <property type="entry name" value="Znf_FYVE"/>
</dbReference>
<evidence type="ECO:0000256" key="5">
    <source>
        <dbReference type="SAM" id="MobiDB-lite"/>
    </source>
</evidence>
<evidence type="ECO:0000256" key="1">
    <source>
        <dbReference type="ARBA" id="ARBA00022723"/>
    </source>
</evidence>
<feature type="compositionally biased region" description="Basic and acidic residues" evidence="5">
    <location>
        <begin position="1"/>
        <end position="10"/>
    </location>
</feature>
<organism evidence="7 8">
    <name type="scientific">Mucor saturninus</name>
    <dbReference type="NCBI Taxonomy" id="64648"/>
    <lineage>
        <taxon>Eukaryota</taxon>
        <taxon>Fungi</taxon>
        <taxon>Fungi incertae sedis</taxon>
        <taxon>Mucoromycota</taxon>
        <taxon>Mucoromycotina</taxon>
        <taxon>Mucoromycetes</taxon>
        <taxon>Mucorales</taxon>
        <taxon>Mucorineae</taxon>
        <taxon>Mucoraceae</taxon>
        <taxon>Mucor</taxon>
    </lineage>
</organism>
<reference evidence="7" key="1">
    <citation type="submission" date="2020-12" db="EMBL/GenBank/DDBJ databases">
        <title>Metabolic potential, ecology and presence of endohyphal bacteria is reflected in genomic diversity of Mucoromycotina.</title>
        <authorList>
            <person name="Muszewska A."/>
            <person name="Okrasinska A."/>
            <person name="Steczkiewicz K."/>
            <person name="Drgas O."/>
            <person name="Orlowska M."/>
            <person name="Perlinska-Lenart U."/>
            <person name="Aleksandrzak-Piekarczyk T."/>
            <person name="Szatraj K."/>
            <person name="Zielenkiewicz U."/>
            <person name="Pilsyk S."/>
            <person name="Malc E."/>
            <person name="Mieczkowski P."/>
            <person name="Kruszewska J.S."/>
            <person name="Biernat P."/>
            <person name="Pawlowska J."/>
        </authorList>
    </citation>
    <scope>NUCLEOTIDE SEQUENCE</scope>
    <source>
        <strain evidence="7">WA0000017839</strain>
    </source>
</reference>
<dbReference type="SUPFAM" id="SSF57903">
    <property type="entry name" value="FYVE/PHD zinc finger"/>
    <property type="match status" value="1"/>
</dbReference>
<evidence type="ECO:0000256" key="4">
    <source>
        <dbReference type="PROSITE-ProRule" id="PRU00091"/>
    </source>
</evidence>
<keyword evidence="3" id="KW-0862">Zinc</keyword>
<dbReference type="SMART" id="SM00064">
    <property type="entry name" value="FYVE"/>
    <property type="match status" value="1"/>
</dbReference>
<dbReference type="AlphaFoldDB" id="A0A8H7R580"/>
<dbReference type="InterPro" id="IPR013083">
    <property type="entry name" value="Znf_RING/FYVE/PHD"/>
</dbReference>
<dbReference type="InterPro" id="IPR017455">
    <property type="entry name" value="Znf_FYVE-rel"/>
</dbReference>
<proteinExistence type="predicted"/>
<dbReference type="InterPro" id="IPR011011">
    <property type="entry name" value="Znf_FYVE_PHD"/>
</dbReference>
<dbReference type="GO" id="GO:0008270">
    <property type="term" value="F:zinc ion binding"/>
    <property type="evidence" value="ECO:0007669"/>
    <property type="project" value="UniProtKB-KW"/>
</dbReference>
<keyword evidence="2 4" id="KW-0863">Zinc-finger</keyword>
<sequence length="812" mass="93324">MNFNIDKIREEEEYDSNVESSTIAPWELSSPFIHHEQQANTLKSKKMYRYNSTNDINQSSDEEYDTHQPKIVHMKKKQQKQKQGDVTRQSSSIGLIKGDDYNRGSKSKASAAAAAASAAAQRSPAAAAAAAGLVAGIKPIVGDDYDQNFFFDTGLSPSSSIMYQHPNSISPSPSSSKMMLLENDSNINHMIGRESILMKQALKSTIATNKRRESIEVMATNTTRKRPVSTSIIPRLTKSSIISTQQKPQLHKRTNSTSTARKRHLSLQQPISQKDRNYLASITSEQDDYLHGQDISAGVHWDPHIDAFEILRAKITGITRSMQEFHVQELFHDEKRKKKKLTATTSSPLITTSRNNISNNRRLSLVTSNSFSNFGDTLSTNNNRLSFIGHRRIRSQSCVPLSLPHDNDEKTECHNYDDNDDEEEEEEEEDQDVRTMASPNLTALFLTTNNLIHSRLDELSETASIKSAHDDINEVTSILEWQKKFLSLVTSCIHQSEELESLSTDVLNTEHRVRELMLINETINEQFNEREKQYEERIRECQDVAQQQLMMLDSLEELTADINMKTESRRRESHRQEALLALDANYYNHHNEDINLIDDDHSNNRWNFQRSVADLLNMDDKYDLIQKMRWDIGMFVGGGVGTGHVIHSYEDKLNGIDMMIAGTGTTTTAINNTQYYQEEEDEYDTDDEYTHQTESFSISPSIGHIKLYQHQYVLHLNSKDRRTRFALLPKCLWIPDNETNQCQFQLHNRRRRCQIEFTFFQRKHHCRRCGYIMCQKHSANRLPLFSSSKIHSTTGQWSRVCDNCFHDLIVQK</sequence>